<comment type="caution">
    <text evidence="2">The sequence shown here is derived from an EMBL/GenBank/DDBJ whole genome shotgun (WGS) entry which is preliminary data.</text>
</comment>
<name>A0A8S4RYS6_9NEOP</name>
<dbReference type="EMBL" id="CAKXAJ010025788">
    <property type="protein sequence ID" value="CAH2244003.1"/>
    <property type="molecule type" value="Genomic_DNA"/>
</dbReference>
<feature type="compositionally biased region" description="Polar residues" evidence="1">
    <location>
        <begin position="26"/>
        <end position="37"/>
    </location>
</feature>
<reference evidence="2" key="1">
    <citation type="submission" date="2022-03" db="EMBL/GenBank/DDBJ databases">
        <authorList>
            <person name="Lindestad O."/>
        </authorList>
    </citation>
    <scope>NUCLEOTIDE SEQUENCE</scope>
</reference>
<dbReference type="OrthoDB" id="407509at2759"/>
<feature type="region of interest" description="Disordered" evidence="1">
    <location>
        <begin position="1"/>
        <end position="37"/>
    </location>
</feature>
<evidence type="ECO:0000256" key="1">
    <source>
        <dbReference type="SAM" id="MobiDB-lite"/>
    </source>
</evidence>
<feature type="region of interest" description="Disordered" evidence="1">
    <location>
        <begin position="110"/>
        <end position="134"/>
    </location>
</feature>
<organism evidence="2 3">
    <name type="scientific">Pararge aegeria aegeria</name>
    <dbReference type="NCBI Taxonomy" id="348720"/>
    <lineage>
        <taxon>Eukaryota</taxon>
        <taxon>Metazoa</taxon>
        <taxon>Ecdysozoa</taxon>
        <taxon>Arthropoda</taxon>
        <taxon>Hexapoda</taxon>
        <taxon>Insecta</taxon>
        <taxon>Pterygota</taxon>
        <taxon>Neoptera</taxon>
        <taxon>Endopterygota</taxon>
        <taxon>Lepidoptera</taxon>
        <taxon>Glossata</taxon>
        <taxon>Ditrysia</taxon>
        <taxon>Papilionoidea</taxon>
        <taxon>Nymphalidae</taxon>
        <taxon>Satyrinae</taxon>
        <taxon>Satyrini</taxon>
        <taxon>Parargina</taxon>
        <taxon>Pararge</taxon>
    </lineage>
</organism>
<sequence length="350" mass="39813">MALQIDEAAPRNGATPDHSGCHDPLQSPQQDPVTNRQSVCRVKEPGAESAPQISIDCQGRVLVNKTFIRNYKAKAKHSENHTCLIKRCSIKLPFSPSDSVASLKEDRPILEPEPSQSPHMDIAQQRCSNSHADTGKSMKRQVWWNLEWSFRHANNGQSGEDSRGKPCNPMKPNAIQFLTAATTTLPRVHDLEEEEAFALFSCGALIHSIIDCISVYSSNNNTKFSSSESLSELCKEYQIRKEEIRRRTRATDIAQRVVKLKWQWSGHVAPRTDGPWGSKVLEWQPCTQRWSTPNYVDRRHQTSRREPRILGSTKALQKTYVQQWTSIGRNDDDYDDARCDCIPFPCRNRN</sequence>
<protein>
    <submittedName>
        <fullName evidence="2">Jg18524 protein</fullName>
    </submittedName>
</protein>
<keyword evidence="3" id="KW-1185">Reference proteome</keyword>
<dbReference type="AlphaFoldDB" id="A0A8S4RYS6"/>
<gene>
    <name evidence="2" type="primary">jg18524</name>
    <name evidence="2" type="ORF">PAEG_LOCUS20021</name>
</gene>
<proteinExistence type="predicted"/>
<accession>A0A8S4RYS6</accession>
<dbReference type="Proteomes" id="UP000838756">
    <property type="component" value="Unassembled WGS sequence"/>
</dbReference>
<evidence type="ECO:0000313" key="2">
    <source>
        <dbReference type="EMBL" id="CAH2244003.1"/>
    </source>
</evidence>
<evidence type="ECO:0000313" key="3">
    <source>
        <dbReference type="Proteomes" id="UP000838756"/>
    </source>
</evidence>